<dbReference type="Gene3D" id="1.10.720.30">
    <property type="entry name" value="SAP domain"/>
    <property type="match status" value="1"/>
</dbReference>
<dbReference type="EMBL" id="CP116590">
    <property type="protein sequence ID" value="WCG37054.1"/>
    <property type="molecule type" value="Genomic_DNA"/>
</dbReference>
<gene>
    <name evidence="1" type="ORF">PML80_05880</name>
</gene>
<organism evidence="1 2">
    <name type="scientific">Aerococcus urinaeequi</name>
    <dbReference type="NCBI Taxonomy" id="51665"/>
    <lineage>
        <taxon>Bacteria</taxon>
        <taxon>Bacillati</taxon>
        <taxon>Bacillota</taxon>
        <taxon>Bacilli</taxon>
        <taxon>Lactobacillales</taxon>
        <taxon>Aerococcaceae</taxon>
        <taxon>Aerococcus</taxon>
    </lineage>
</organism>
<evidence type="ECO:0000313" key="1">
    <source>
        <dbReference type="EMBL" id="WCG37054.1"/>
    </source>
</evidence>
<dbReference type="Proteomes" id="UP001179483">
    <property type="component" value="Chromosome"/>
</dbReference>
<accession>A0AAE9XGL7</accession>
<sequence>MPKYTANITFKGLKENRIYEVGEEFEMTEDRAKELIANIKKDHGVTVVFTPVEEDTDPTEEVATEDEPIEEPDFTTYKVQELKDYLDSVDIEYDSKATKAELIKLAEG</sequence>
<dbReference type="InterPro" id="IPR036361">
    <property type="entry name" value="SAP_dom_sf"/>
</dbReference>
<dbReference type="RefSeq" id="WP_271735321.1">
    <property type="nucleotide sequence ID" value="NZ_CP116590.1"/>
</dbReference>
<dbReference type="AlphaFoldDB" id="A0AAE9XGL7"/>
<evidence type="ECO:0008006" key="3">
    <source>
        <dbReference type="Google" id="ProtNLM"/>
    </source>
</evidence>
<evidence type="ECO:0000313" key="2">
    <source>
        <dbReference type="Proteomes" id="UP001179483"/>
    </source>
</evidence>
<protein>
    <recommendedName>
        <fullName evidence="3">HeH/LEM domain-containing protein</fullName>
    </recommendedName>
</protein>
<reference evidence="1" key="1">
    <citation type="submission" date="2023-01" db="EMBL/GenBank/DDBJ databases">
        <title>Oxazolidinone resistance genes in florfenicol resistant enterococci from beef cattle and veal calves at slaughter.</title>
        <authorList>
            <person name="Biggel M."/>
        </authorList>
    </citation>
    <scope>NUCLEOTIDE SEQUENCE</scope>
    <source>
        <strain evidence="1">K79-1</strain>
    </source>
</reference>
<name>A0AAE9XGL7_9LACT</name>
<proteinExistence type="predicted"/>